<sequence length="584" mass="63795">MDPLKPTKHRASRLGTTNQASTQPTRRTTRSSTGTTRIPVFIDEPAKATVAELTKSGEKRKLDSDKSEPSGGDGKRKKENHASRFPNGAPKGGRIGKGKGKQPAVAPIQNVKASEGVVATQESGNRSLSNGAGPSRAGKGSQTDVQAVLEMMNTDYTAARRNGAKKPSLMDPVYYHTTKHSIPSQVQSGQNFVIRLSILQNSSARLRSMSLILLEPFLRQDLANHPWLREATPNLESLTIRGARSGSDMWADDTKNIFTTAPFGGAAPRLKSIDISAFYLPTATFSDLTSIALSKIRFHKVEAIADVVHLLERSPRLVSFALKNITLPATFIKDLQSSKIVLFGLERLTLEFVETPFVKYILNRICAPAYLRIRVKVNASEGDTLESIMPPGFVKSPSAVALQYAKINLSKLSSAGMAISVEAHDSKFDNTEDASLVVVIAGGKNLLKRTFATLDHILPKSLAVLELQSLKLHSRSSFISTPGFISGLAHFHSLRELVLISCDHRPLDALAMAQGICPSIRRLRVERELGEEALEQVLLARRGSALDCVEIAYCHSIRGSTVLRWMDLVTKVHLRDVDVEDDLV</sequence>
<feature type="compositionally biased region" description="Polar residues" evidence="1">
    <location>
        <begin position="120"/>
        <end position="132"/>
    </location>
</feature>
<name>A0A067N406_BOTB1</name>
<protein>
    <submittedName>
        <fullName evidence="2">Uncharacterized protein</fullName>
    </submittedName>
</protein>
<dbReference type="SUPFAM" id="SSF52047">
    <property type="entry name" value="RNI-like"/>
    <property type="match status" value="1"/>
</dbReference>
<evidence type="ECO:0000256" key="1">
    <source>
        <dbReference type="SAM" id="MobiDB-lite"/>
    </source>
</evidence>
<reference evidence="3" key="1">
    <citation type="journal article" date="2014" name="Proc. Natl. Acad. Sci. U.S.A.">
        <title>Extensive sampling of basidiomycete genomes demonstrates inadequacy of the white-rot/brown-rot paradigm for wood decay fungi.</title>
        <authorList>
            <person name="Riley R."/>
            <person name="Salamov A.A."/>
            <person name="Brown D.W."/>
            <person name="Nagy L.G."/>
            <person name="Floudas D."/>
            <person name="Held B.W."/>
            <person name="Levasseur A."/>
            <person name="Lombard V."/>
            <person name="Morin E."/>
            <person name="Otillar R."/>
            <person name="Lindquist E.A."/>
            <person name="Sun H."/>
            <person name="LaButti K.M."/>
            <person name="Schmutz J."/>
            <person name="Jabbour D."/>
            <person name="Luo H."/>
            <person name="Baker S.E."/>
            <person name="Pisabarro A.G."/>
            <person name="Walton J.D."/>
            <person name="Blanchette R.A."/>
            <person name="Henrissat B."/>
            <person name="Martin F."/>
            <person name="Cullen D."/>
            <person name="Hibbett D.S."/>
            <person name="Grigoriev I.V."/>
        </authorList>
    </citation>
    <scope>NUCLEOTIDE SEQUENCE [LARGE SCALE GENOMIC DNA]</scope>
    <source>
        <strain evidence="3">FD-172 SS1</strain>
    </source>
</reference>
<keyword evidence="3" id="KW-1185">Reference proteome</keyword>
<feature type="compositionally biased region" description="Basic residues" evidence="1">
    <location>
        <begin position="1"/>
        <end position="12"/>
    </location>
</feature>
<evidence type="ECO:0000313" key="3">
    <source>
        <dbReference type="Proteomes" id="UP000027195"/>
    </source>
</evidence>
<proteinExistence type="predicted"/>
<dbReference type="InterPro" id="IPR032675">
    <property type="entry name" value="LRR_dom_sf"/>
</dbReference>
<accession>A0A067N406</accession>
<dbReference type="Proteomes" id="UP000027195">
    <property type="component" value="Unassembled WGS sequence"/>
</dbReference>
<dbReference type="InParanoid" id="A0A067N406"/>
<dbReference type="AlphaFoldDB" id="A0A067N406"/>
<feature type="compositionally biased region" description="Basic and acidic residues" evidence="1">
    <location>
        <begin position="55"/>
        <end position="82"/>
    </location>
</feature>
<feature type="compositionally biased region" description="Low complexity" evidence="1">
    <location>
        <begin position="21"/>
        <end position="37"/>
    </location>
</feature>
<dbReference type="Gene3D" id="3.80.10.10">
    <property type="entry name" value="Ribonuclease Inhibitor"/>
    <property type="match status" value="1"/>
</dbReference>
<organism evidence="2 3">
    <name type="scientific">Botryobasidium botryosum (strain FD-172 SS1)</name>
    <dbReference type="NCBI Taxonomy" id="930990"/>
    <lineage>
        <taxon>Eukaryota</taxon>
        <taxon>Fungi</taxon>
        <taxon>Dikarya</taxon>
        <taxon>Basidiomycota</taxon>
        <taxon>Agaricomycotina</taxon>
        <taxon>Agaricomycetes</taxon>
        <taxon>Cantharellales</taxon>
        <taxon>Botryobasidiaceae</taxon>
        <taxon>Botryobasidium</taxon>
    </lineage>
</organism>
<evidence type="ECO:0000313" key="2">
    <source>
        <dbReference type="EMBL" id="KDQ18822.1"/>
    </source>
</evidence>
<feature type="region of interest" description="Disordered" evidence="1">
    <location>
        <begin position="1"/>
        <end position="142"/>
    </location>
</feature>
<dbReference type="HOGENOM" id="CLU_033339_0_0_1"/>
<dbReference type="EMBL" id="KL198020">
    <property type="protein sequence ID" value="KDQ18822.1"/>
    <property type="molecule type" value="Genomic_DNA"/>
</dbReference>
<gene>
    <name evidence="2" type="ORF">BOTBODRAFT_476873</name>
</gene>